<dbReference type="KEGG" id="xva:C7V42_04215"/>
<gene>
    <name evidence="1" type="ORF">C9386_09620</name>
</gene>
<organism evidence="1 2">
    <name type="scientific">Xanthomonas vasicola pv. vasculorum</name>
    <dbReference type="NCBI Taxonomy" id="325776"/>
    <lineage>
        <taxon>Bacteria</taxon>
        <taxon>Pseudomonadati</taxon>
        <taxon>Pseudomonadota</taxon>
        <taxon>Gammaproteobacteria</taxon>
        <taxon>Lysobacterales</taxon>
        <taxon>Lysobacteraceae</taxon>
        <taxon>Xanthomonas</taxon>
    </lineage>
</organism>
<protein>
    <submittedName>
        <fullName evidence="1">Uncharacterized protein</fullName>
    </submittedName>
</protein>
<name>A0AAE8JWD7_XANVA</name>
<accession>A0AAE8JWD7</accession>
<comment type="caution">
    <text evidence="1">The sequence shown here is derived from an EMBL/GenBank/DDBJ whole genome shotgun (WGS) entry which is preliminary data.</text>
</comment>
<reference evidence="1 2" key="1">
    <citation type="submission" date="2018-03" db="EMBL/GenBank/DDBJ databases">
        <authorList>
            <person name="Wu G."/>
        </authorList>
    </citation>
    <scope>NUCLEOTIDE SEQUENCE [LARGE SCALE GENOMIC DNA]</scope>
    <source>
        <strain evidence="1 2">SAM-118</strain>
    </source>
</reference>
<dbReference type="EMBL" id="PYTT01000090">
    <property type="protein sequence ID" value="RNL02614.1"/>
    <property type="molecule type" value="Genomic_DNA"/>
</dbReference>
<evidence type="ECO:0000313" key="2">
    <source>
        <dbReference type="Proteomes" id="UP000284283"/>
    </source>
</evidence>
<proteinExistence type="predicted"/>
<sequence length="71" mass="7541">MDLPPALRKVRIKCEGSLSLNQVARQALQRSASLTAVTWRHAEGSYAVKPHLLSGRAGQGGARQCAPACVT</sequence>
<dbReference type="AlphaFoldDB" id="A0AAE8JWD7"/>
<evidence type="ECO:0000313" key="1">
    <source>
        <dbReference type="EMBL" id="RNL02614.1"/>
    </source>
</evidence>
<dbReference type="Proteomes" id="UP000284283">
    <property type="component" value="Unassembled WGS sequence"/>
</dbReference>